<sequence>MLKRGEGDEDGRNARRQVRRIQVRQGRVGVKAEEINEELQSRGKEGWRGRKEERKGGKVEEKEESFNGEEMVYIIKKEGGEERGRRTAQNKD</sequence>
<dbReference type="EMBL" id="JAWZYT010003497">
    <property type="protein sequence ID" value="KAK4298126.1"/>
    <property type="molecule type" value="Genomic_DNA"/>
</dbReference>
<dbReference type="AlphaFoldDB" id="A0AAE1NZ91"/>
<feature type="compositionally biased region" description="Basic and acidic residues" evidence="1">
    <location>
        <begin position="1"/>
        <end position="13"/>
    </location>
</feature>
<evidence type="ECO:0000256" key="1">
    <source>
        <dbReference type="SAM" id="MobiDB-lite"/>
    </source>
</evidence>
<comment type="caution">
    <text evidence="2">The sequence shown here is derived from an EMBL/GenBank/DDBJ whole genome shotgun (WGS) entry which is preliminary data.</text>
</comment>
<keyword evidence="3" id="KW-1185">Reference proteome</keyword>
<dbReference type="Proteomes" id="UP001292094">
    <property type="component" value="Unassembled WGS sequence"/>
</dbReference>
<feature type="region of interest" description="Disordered" evidence="1">
    <location>
        <begin position="1"/>
        <end position="20"/>
    </location>
</feature>
<feature type="region of interest" description="Disordered" evidence="1">
    <location>
        <begin position="39"/>
        <end position="65"/>
    </location>
</feature>
<protein>
    <submittedName>
        <fullName evidence="2">Uncharacterized protein</fullName>
    </submittedName>
</protein>
<name>A0AAE1NZ91_9EUCA</name>
<accession>A0AAE1NZ91</accession>
<evidence type="ECO:0000313" key="2">
    <source>
        <dbReference type="EMBL" id="KAK4298126.1"/>
    </source>
</evidence>
<proteinExistence type="predicted"/>
<organism evidence="2 3">
    <name type="scientific">Petrolisthes manimaculis</name>
    <dbReference type="NCBI Taxonomy" id="1843537"/>
    <lineage>
        <taxon>Eukaryota</taxon>
        <taxon>Metazoa</taxon>
        <taxon>Ecdysozoa</taxon>
        <taxon>Arthropoda</taxon>
        <taxon>Crustacea</taxon>
        <taxon>Multicrustacea</taxon>
        <taxon>Malacostraca</taxon>
        <taxon>Eumalacostraca</taxon>
        <taxon>Eucarida</taxon>
        <taxon>Decapoda</taxon>
        <taxon>Pleocyemata</taxon>
        <taxon>Anomura</taxon>
        <taxon>Galatheoidea</taxon>
        <taxon>Porcellanidae</taxon>
        <taxon>Petrolisthes</taxon>
    </lineage>
</organism>
<gene>
    <name evidence="2" type="ORF">Pmani_029507</name>
</gene>
<evidence type="ECO:0000313" key="3">
    <source>
        <dbReference type="Proteomes" id="UP001292094"/>
    </source>
</evidence>
<reference evidence="2" key="1">
    <citation type="submission" date="2023-11" db="EMBL/GenBank/DDBJ databases">
        <title>Genome assemblies of two species of porcelain crab, Petrolisthes cinctipes and Petrolisthes manimaculis (Anomura: Porcellanidae).</title>
        <authorList>
            <person name="Angst P."/>
        </authorList>
    </citation>
    <scope>NUCLEOTIDE SEQUENCE</scope>
    <source>
        <strain evidence="2">PB745_02</strain>
        <tissue evidence="2">Gill</tissue>
    </source>
</reference>